<dbReference type="InterPro" id="IPR016518">
    <property type="entry name" value="Alpha-L-fucosidase"/>
</dbReference>
<evidence type="ECO:0000313" key="5">
    <source>
        <dbReference type="Proteomes" id="UP001403385"/>
    </source>
</evidence>
<evidence type="ECO:0000259" key="3">
    <source>
        <dbReference type="Pfam" id="PF22124"/>
    </source>
</evidence>
<dbReference type="Gene3D" id="1.50.10.10">
    <property type="match status" value="1"/>
</dbReference>
<evidence type="ECO:0000259" key="1">
    <source>
        <dbReference type="Pfam" id="PF14498"/>
    </source>
</evidence>
<evidence type="ECO:0000259" key="2">
    <source>
        <dbReference type="Pfam" id="PF21307"/>
    </source>
</evidence>
<evidence type="ECO:0000313" key="4">
    <source>
        <dbReference type="EMBL" id="MEN7551037.1"/>
    </source>
</evidence>
<organism evidence="4 5">
    <name type="scientific">Rapidithrix thailandica</name>
    <dbReference type="NCBI Taxonomy" id="413964"/>
    <lineage>
        <taxon>Bacteria</taxon>
        <taxon>Pseudomonadati</taxon>
        <taxon>Bacteroidota</taxon>
        <taxon>Cytophagia</taxon>
        <taxon>Cytophagales</taxon>
        <taxon>Flammeovirgaceae</taxon>
        <taxon>Rapidithrix</taxon>
    </lineage>
</organism>
<dbReference type="InterPro" id="IPR008928">
    <property type="entry name" value="6-hairpin_glycosidase_sf"/>
</dbReference>
<feature type="domain" description="Alpha fucosidase A-like C-terminal" evidence="2">
    <location>
        <begin position="734"/>
        <end position="806"/>
    </location>
</feature>
<accession>A0AAW9S1I7</accession>
<keyword evidence="4" id="KW-0378">Hydrolase</keyword>
<dbReference type="GO" id="GO:0004560">
    <property type="term" value="F:alpha-L-fucosidase activity"/>
    <property type="evidence" value="ECO:0007669"/>
    <property type="project" value="InterPro"/>
</dbReference>
<dbReference type="InterPro" id="IPR027414">
    <property type="entry name" value="GH95_N_dom"/>
</dbReference>
<feature type="domain" description="Glycosyl hydrolase family 95 N-terminal" evidence="1">
    <location>
        <begin position="54"/>
        <end position="312"/>
    </location>
</feature>
<dbReference type="InterPro" id="IPR049053">
    <property type="entry name" value="AFCA-like_C"/>
</dbReference>
<feature type="non-terminal residue" evidence="4">
    <location>
        <position position="1"/>
    </location>
</feature>
<dbReference type="Pfam" id="PF21307">
    <property type="entry name" value="Glyco_hydro_95_C"/>
    <property type="match status" value="1"/>
</dbReference>
<name>A0AAW9S1I7_9BACT</name>
<sequence>WPWTANRFALFNFSTTEDGVDGIADFDWFRYQDTLSQTETRQNTSSSTKTSTSIWFDKPGKSFEESCPIGNGRLGAMDLGGIATGRIVLNESSMWSGGEYPADRLDAYQSLPEAREKLFAGDYEAASELLKEKFSYADGVKGWWETDQFGCYQTLGDLTLQFNDASPKFTDYHRELDLMTGIATTTYTQNGITYTRELIASKPEEIIAMRISTDKAGELNFSAALSRKEITAPQELASPFYSENNLQIMEGQLPFTPPGDNINVGGIKYMAVLSAQIPKGEQGIINTTANGIQIKDATEVILFVSAGTNLRNPQYKSQVRERIKLAENLSFETLKYNAANLHQSFMERCKLTLPDGKNSHLTTPERVKLVNAEPDPSLAALFFQFGRHLMVAGSQPDSPLPLNLQGIWAEELSTPWRGDFHSNINLQMNYWPAEVTGLSDCHLPLLEFIKPVAKSGEQTAKAYYNAPGWMAYHTQNPWYETAPSHLPACVGPVCGDWLTQHIWMHYNFTRDKQFLKANYFLLKGASEFMLSALVKDPKTGSLVTNPSNSPENEFYYTKKDGTKGKTAFCVGSTFDMQITRSLFENTAEAARILKIDKAFAKKLDKARSQLTPTQLGKDGRIMEWQEEFEEVDPKHRHVSHLWGLYPGNEITLASPELMEGARKSLLVRGDHATGWSMAWKANFWARLHDGNHANILVNNLIAKSAPNLFDSHPPFQIDGNFGGTACVAEMLLQSHEKLDKGDIIIDLLPALPDTWKDGKVSGLRARGNFIVDIEWQNGQVTKATVESVKGTKAQVRYNGKVKTIETEVGKTEITN</sequence>
<dbReference type="SUPFAM" id="SSF48208">
    <property type="entry name" value="Six-hairpin glycosidases"/>
    <property type="match status" value="1"/>
</dbReference>
<dbReference type="InterPro" id="IPR012341">
    <property type="entry name" value="6hp_glycosidase-like_sf"/>
</dbReference>
<comment type="caution">
    <text evidence="4">The sequence shown here is derived from an EMBL/GenBank/DDBJ whole genome shotgun (WGS) entry which is preliminary data.</text>
</comment>
<feature type="domain" description="Glycosyl hydrolase family 95 catalytic" evidence="3">
    <location>
        <begin position="330"/>
        <end position="731"/>
    </location>
</feature>
<dbReference type="PIRSF" id="PIRSF007663">
    <property type="entry name" value="UCP007663"/>
    <property type="match status" value="1"/>
</dbReference>
<dbReference type="RefSeq" id="WP_346823819.1">
    <property type="nucleotide sequence ID" value="NZ_JBDKWZ010000019.1"/>
</dbReference>
<dbReference type="Proteomes" id="UP001403385">
    <property type="component" value="Unassembled WGS sequence"/>
</dbReference>
<protein>
    <submittedName>
        <fullName evidence="4">Glycoside hydrolase N-terminal domain-containing protein</fullName>
    </submittedName>
</protein>
<dbReference type="PANTHER" id="PTHR31084:SF0">
    <property type="entry name" value="ALPHA-L-FUCOSIDASE 2"/>
    <property type="match status" value="1"/>
</dbReference>
<reference evidence="4 5" key="1">
    <citation type="submission" date="2024-04" db="EMBL/GenBank/DDBJ databases">
        <title>Novel genus in family Flammeovirgaceae.</title>
        <authorList>
            <person name="Nguyen T.H."/>
            <person name="Vuong T.Q."/>
            <person name="Le H."/>
            <person name="Kim S.-G."/>
        </authorList>
    </citation>
    <scope>NUCLEOTIDE SEQUENCE [LARGE SCALE GENOMIC DNA]</scope>
    <source>
        <strain evidence="4 5">JCM 23209</strain>
    </source>
</reference>
<dbReference type="PANTHER" id="PTHR31084">
    <property type="entry name" value="ALPHA-L-FUCOSIDASE 2"/>
    <property type="match status" value="1"/>
</dbReference>
<dbReference type="Pfam" id="PF22124">
    <property type="entry name" value="Glyco_hydro_95_cat"/>
    <property type="match status" value="1"/>
</dbReference>
<keyword evidence="5" id="KW-1185">Reference proteome</keyword>
<dbReference type="Pfam" id="PF14498">
    <property type="entry name" value="Glyco_hyd_65N_2"/>
    <property type="match status" value="1"/>
</dbReference>
<gene>
    <name evidence="4" type="ORF">AAG747_24160</name>
</gene>
<dbReference type="AlphaFoldDB" id="A0AAW9S1I7"/>
<dbReference type="GO" id="GO:0005975">
    <property type="term" value="P:carbohydrate metabolic process"/>
    <property type="evidence" value="ECO:0007669"/>
    <property type="project" value="InterPro"/>
</dbReference>
<proteinExistence type="predicted"/>
<dbReference type="EMBL" id="JBDKWZ010000019">
    <property type="protein sequence ID" value="MEN7551037.1"/>
    <property type="molecule type" value="Genomic_DNA"/>
</dbReference>
<dbReference type="InterPro" id="IPR054363">
    <property type="entry name" value="GH95_cat"/>
</dbReference>